<reference evidence="1" key="1">
    <citation type="journal article" date="2023" name="Plant J.">
        <title>Genome sequences and population genomics provide insights into the demographic history, inbreeding, and mutation load of two 'living fossil' tree species of Dipteronia.</title>
        <authorList>
            <person name="Feng Y."/>
            <person name="Comes H.P."/>
            <person name="Chen J."/>
            <person name="Zhu S."/>
            <person name="Lu R."/>
            <person name="Zhang X."/>
            <person name="Li P."/>
            <person name="Qiu J."/>
            <person name="Olsen K.M."/>
            <person name="Qiu Y."/>
        </authorList>
    </citation>
    <scope>NUCLEOTIDE SEQUENCE</scope>
    <source>
        <strain evidence="1">NBL</strain>
    </source>
</reference>
<protein>
    <submittedName>
        <fullName evidence="1">Uncharacterized protein</fullName>
    </submittedName>
</protein>
<organism evidence="1 2">
    <name type="scientific">Dipteronia sinensis</name>
    <dbReference type="NCBI Taxonomy" id="43782"/>
    <lineage>
        <taxon>Eukaryota</taxon>
        <taxon>Viridiplantae</taxon>
        <taxon>Streptophyta</taxon>
        <taxon>Embryophyta</taxon>
        <taxon>Tracheophyta</taxon>
        <taxon>Spermatophyta</taxon>
        <taxon>Magnoliopsida</taxon>
        <taxon>eudicotyledons</taxon>
        <taxon>Gunneridae</taxon>
        <taxon>Pentapetalae</taxon>
        <taxon>rosids</taxon>
        <taxon>malvids</taxon>
        <taxon>Sapindales</taxon>
        <taxon>Sapindaceae</taxon>
        <taxon>Hippocastanoideae</taxon>
        <taxon>Acereae</taxon>
        <taxon>Dipteronia</taxon>
    </lineage>
</organism>
<dbReference type="Proteomes" id="UP001281410">
    <property type="component" value="Unassembled WGS sequence"/>
</dbReference>
<keyword evidence="2" id="KW-1185">Reference proteome</keyword>
<proteinExistence type="predicted"/>
<dbReference type="EMBL" id="JANJYJ010000003">
    <property type="protein sequence ID" value="KAK3221579.1"/>
    <property type="molecule type" value="Genomic_DNA"/>
</dbReference>
<evidence type="ECO:0000313" key="1">
    <source>
        <dbReference type="EMBL" id="KAK3221579.1"/>
    </source>
</evidence>
<dbReference type="AlphaFoldDB" id="A0AAE0AQ50"/>
<gene>
    <name evidence="1" type="ORF">Dsin_008604</name>
</gene>
<comment type="caution">
    <text evidence="1">The sequence shown here is derived from an EMBL/GenBank/DDBJ whole genome shotgun (WGS) entry which is preliminary data.</text>
</comment>
<accession>A0AAE0AQ50</accession>
<evidence type="ECO:0000313" key="2">
    <source>
        <dbReference type="Proteomes" id="UP001281410"/>
    </source>
</evidence>
<sequence>MLISTAAEIRDTPVVLAPNEDNTFPVAPLLPSRQTLSSSSGDRTKSHWCHLLHGYCTTFLNYGGEVAAAVEPWWTARDGSRKAWRQQEVKAVMVRRLLVMQLKLELEMVRVLLMVWVDVVVMVDCWTS</sequence>
<name>A0AAE0AQ50_9ROSI</name>